<reference evidence="1" key="1">
    <citation type="submission" date="2020-06" db="EMBL/GenBank/DDBJ databases">
        <authorList>
            <person name="Li T."/>
            <person name="Hu X."/>
            <person name="Zhang T."/>
            <person name="Song X."/>
            <person name="Zhang H."/>
            <person name="Dai N."/>
            <person name="Sheng W."/>
            <person name="Hou X."/>
            <person name="Wei L."/>
        </authorList>
    </citation>
    <scope>NUCLEOTIDE SEQUENCE</scope>
    <source>
        <strain evidence="1">K16</strain>
        <tissue evidence="1">Leaf</tissue>
    </source>
</reference>
<proteinExistence type="predicted"/>
<evidence type="ECO:0000313" key="2">
    <source>
        <dbReference type="Proteomes" id="UP001289374"/>
    </source>
</evidence>
<reference evidence="1" key="2">
    <citation type="journal article" date="2024" name="Plant">
        <title>Genomic evolution and insights into agronomic trait innovations of Sesamum species.</title>
        <authorList>
            <person name="Miao H."/>
            <person name="Wang L."/>
            <person name="Qu L."/>
            <person name="Liu H."/>
            <person name="Sun Y."/>
            <person name="Le M."/>
            <person name="Wang Q."/>
            <person name="Wei S."/>
            <person name="Zheng Y."/>
            <person name="Lin W."/>
            <person name="Duan Y."/>
            <person name="Cao H."/>
            <person name="Xiong S."/>
            <person name="Wang X."/>
            <person name="Wei L."/>
            <person name="Li C."/>
            <person name="Ma Q."/>
            <person name="Ju M."/>
            <person name="Zhao R."/>
            <person name="Li G."/>
            <person name="Mu C."/>
            <person name="Tian Q."/>
            <person name="Mei H."/>
            <person name="Zhang T."/>
            <person name="Gao T."/>
            <person name="Zhang H."/>
        </authorList>
    </citation>
    <scope>NUCLEOTIDE SEQUENCE</scope>
    <source>
        <strain evidence="1">K16</strain>
    </source>
</reference>
<sequence>MWDGVLDLGRFKSALNLTEEEAAELDRALEGCPWSFHKDILILNGLKQEENPRQVDLNWCEFLVHIHDLPIWNMNLGVAMYIGNHIGKVKDMDMDTRSKARTTMTDDELMTLTYERFLNFCYLCGQLGEMRCVMHRVGEVASVLEVEVGYKSGHQNEFGGNNQLGGEWEGPRFNFRKLIDEESDSKEVETAVSAMQSCIEPWES</sequence>
<accession>A0AAE1WDS3</accession>
<comment type="caution">
    <text evidence="1">The sequence shown here is derived from an EMBL/GenBank/DDBJ whole genome shotgun (WGS) entry which is preliminary data.</text>
</comment>
<name>A0AAE1WDS3_9LAMI</name>
<keyword evidence="2" id="KW-1185">Reference proteome</keyword>
<dbReference type="AlphaFoldDB" id="A0AAE1WDS3"/>
<evidence type="ECO:0000313" key="1">
    <source>
        <dbReference type="EMBL" id="KAK4391524.1"/>
    </source>
</evidence>
<dbReference type="EMBL" id="JACGWL010000011">
    <property type="protein sequence ID" value="KAK4391524.1"/>
    <property type="molecule type" value="Genomic_DNA"/>
</dbReference>
<evidence type="ECO:0008006" key="3">
    <source>
        <dbReference type="Google" id="ProtNLM"/>
    </source>
</evidence>
<protein>
    <recommendedName>
        <fullName evidence="3">DUF4283 domain-containing protein</fullName>
    </recommendedName>
</protein>
<dbReference type="Proteomes" id="UP001289374">
    <property type="component" value="Unassembled WGS sequence"/>
</dbReference>
<gene>
    <name evidence="1" type="ORF">Sango_1930200</name>
</gene>
<organism evidence="1 2">
    <name type="scientific">Sesamum angolense</name>
    <dbReference type="NCBI Taxonomy" id="2727404"/>
    <lineage>
        <taxon>Eukaryota</taxon>
        <taxon>Viridiplantae</taxon>
        <taxon>Streptophyta</taxon>
        <taxon>Embryophyta</taxon>
        <taxon>Tracheophyta</taxon>
        <taxon>Spermatophyta</taxon>
        <taxon>Magnoliopsida</taxon>
        <taxon>eudicotyledons</taxon>
        <taxon>Gunneridae</taxon>
        <taxon>Pentapetalae</taxon>
        <taxon>asterids</taxon>
        <taxon>lamiids</taxon>
        <taxon>Lamiales</taxon>
        <taxon>Pedaliaceae</taxon>
        <taxon>Sesamum</taxon>
    </lineage>
</organism>